<evidence type="ECO:0000313" key="1">
    <source>
        <dbReference type="EMBL" id="KAJ2768892.1"/>
    </source>
</evidence>
<comment type="caution">
    <text evidence="1">The sequence shown here is derived from an EMBL/GenBank/DDBJ whole genome shotgun (WGS) entry which is preliminary data.</text>
</comment>
<evidence type="ECO:0000313" key="2">
    <source>
        <dbReference type="Proteomes" id="UP001140234"/>
    </source>
</evidence>
<organism evidence="1 2">
    <name type="scientific">Coemansia nantahalensis</name>
    <dbReference type="NCBI Taxonomy" id="2789366"/>
    <lineage>
        <taxon>Eukaryota</taxon>
        <taxon>Fungi</taxon>
        <taxon>Fungi incertae sedis</taxon>
        <taxon>Zoopagomycota</taxon>
        <taxon>Kickxellomycotina</taxon>
        <taxon>Kickxellomycetes</taxon>
        <taxon>Kickxellales</taxon>
        <taxon>Kickxellaceae</taxon>
        <taxon>Coemansia</taxon>
    </lineage>
</organism>
<keyword evidence="2" id="KW-1185">Reference proteome</keyword>
<name>A0ACC1JWU1_9FUNG</name>
<dbReference type="EMBL" id="JANBUJ010001059">
    <property type="protein sequence ID" value="KAJ2768892.1"/>
    <property type="molecule type" value="Genomic_DNA"/>
</dbReference>
<protein>
    <submittedName>
        <fullName evidence="1">Uncharacterized protein</fullName>
    </submittedName>
</protein>
<proteinExistence type="predicted"/>
<reference evidence="1" key="1">
    <citation type="submission" date="2022-07" db="EMBL/GenBank/DDBJ databases">
        <title>Phylogenomic reconstructions and comparative analyses of Kickxellomycotina fungi.</title>
        <authorList>
            <person name="Reynolds N.K."/>
            <person name="Stajich J.E."/>
            <person name="Barry K."/>
            <person name="Grigoriev I.V."/>
            <person name="Crous P."/>
            <person name="Smith M.E."/>
        </authorList>
    </citation>
    <scope>NUCLEOTIDE SEQUENCE</scope>
    <source>
        <strain evidence="1">CBS 109366</strain>
    </source>
</reference>
<gene>
    <name evidence="1" type="ORF">IWQ57_003341</name>
</gene>
<dbReference type="Proteomes" id="UP001140234">
    <property type="component" value="Unassembled WGS sequence"/>
</dbReference>
<accession>A0ACC1JWU1</accession>
<sequence length="317" mass="34204">MRFIGYVVAIMAVGAGALGASPATVGQGQAQQIVCQVNRDRVSRYLSPVFLHRTLSDAAITLGQRYEEGTLDSSFFNQLVARRIAPLGSSVRTSYKVLGTFTNDSDYVERLERTIYDQLFDRTLDAIGVSESNGVYTVVLASGLAQRPSTIDTCPTGTAQFSPSDPGSSGGNPANVVNGVDLPQFLCTFNSARTRAHADAFVVHRALADEAQAQVEQMVQLGHYTVDGPRKVDESLYAAGVSVKQLYWMAGDTYHGATSLVNLLTANYANYVNNPVYSVIGVAQKNGYWSVILASLYRSVHAYSPCPLTLSDVDYTS</sequence>